<gene>
    <name evidence="1" type="ORF">FN924_09150</name>
</gene>
<dbReference type="KEGG" id="aqt:FN924_09150"/>
<dbReference type="RefSeq" id="WP_143893793.1">
    <property type="nucleotide sequence ID" value="NZ_CP041666.1"/>
</dbReference>
<keyword evidence="2" id="KW-1185">Reference proteome</keyword>
<proteinExistence type="predicted"/>
<dbReference type="EMBL" id="CP041666">
    <property type="protein sequence ID" value="QDP40328.1"/>
    <property type="molecule type" value="Genomic_DNA"/>
</dbReference>
<accession>A0A516KG13</accession>
<sequence length="100" mass="11662">MQIYFSPEFLKEDAQVLNILDDNDKAVGYMAFLMEETKMYVYGQLEEEGVYEDFKDLVNPYLQGLSKIKPKLEVYTYLTVGGKKVELEKKEDKSKSEEKS</sequence>
<name>A0A516KG13_9BACI</name>
<dbReference type="OrthoDB" id="2880068at2"/>
<organism evidence="1 2">
    <name type="scientific">Radiobacillus deserti</name>
    <dbReference type="NCBI Taxonomy" id="2594883"/>
    <lineage>
        <taxon>Bacteria</taxon>
        <taxon>Bacillati</taxon>
        <taxon>Bacillota</taxon>
        <taxon>Bacilli</taxon>
        <taxon>Bacillales</taxon>
        <taxon>Bacillaceae</taxon>
        <taxon>Radiobacillus</taxon>
    </lineage>
</organism>
<reference evidence="1 2" key="1">
    <citation type="submission" date="2019-07" db="EMBL/GenBank/DDBJ databases">
        <authorList>
            <person name="Li J."/>
        </authorList>
    </citation>
    <scope>NUCLEOTIDE SEQUENCE [LARGE SCALE GENOMIC DNA]</scope>
    <source>
        <strain evidence="1 2">TKL69</strain>
    </source>
</reference>
<evidence type="ECO:0000313" key="1">
    <source>
        <dbReference type="EMBL" id="QDP40328.1"/>
    </source>
</evidence>
<protein>
    <submittedName>
        <fullName evidence="1">Uncharacterized protein</fullName>
    </submittedName>
</protein>
<dbReference type="Proteomes" id="UP000315215">
    <property type="component" value="Chromosome"/>
</dbReference>
<dbReference type="AlphaFoldDB" id="A0A516KG13"/>
<evidence type="ECO:0000313" key="2">
    <source>
        <dbReference type="Proteomes" id="UP000315215"/>
    </source>
</evidence>